<feature type="region of interest" description="Disordered" evidence="1">
    <location>
        <begin position="53"/>
        <end position="77"/>
    </location>
</feature>
<feature type="region of interest" description="Disordered" evidence="1">
    <location>
        <begin position="1"/>
        <end position="35"/>
    </location>
</feature>
<dbReference type="EMBL" id="JACTNZ010000004">
    <property type="protein sequence ID" value="KAG5553302.1"/>
    <property type="molecule type" value="Genomic_DNA"/>
</dbReference>
<organism evidence="2 3">
    <name type="scientific">Rhododendron griersonianum</name>
    <dbReference type="NCBI Taxonomy" id="479676"/>
    <lineage>
        <taxon>Eukaryota</taxon>
        <taxon>Viridiplantae</taxon>
        <taxon>Streptophyta</taxon>
        <taxon>Embryophyta</taxon>
        <taxon>Tracheophyta</taxon>
        <taxon>Spermatophyta</taxon>
        <taxon>Magnoliopsida</taxon>
        <taxon>eudicotyledons</taxon>
        <taxon>Gunneridae</taxon>
        <taxon>Pentapetalae</taxon>
        <taxon>asterids</taxon>
        <taxon>Ericales</taxon>
        <taxon>Ericaceae</taxon>
        <taxon>Ericoideae</taxon>
        <taxon>Rhodoreae</taxon>
        <taxon>Rhododendron</taxon>
    </lineage>
</organism>
<gene>
    <name evidence="2" type="ORF">RHGRI_011236</name>
</gene>
<evidence type="ECO:0000256" key="1">
    <source>
        <dbReference type="SAM" id="MobiDB-lite"/>
    </source>
</evidence>
<dbReference type="AlphaFoldDB" id="A0AAV6KM92"/>
<keyword evidence="3" id="KW-1185">Reference proteome</keyword>
<evidence type="ECO:0000313" key="3">
    <source>
        <dbReference type="Proteomes" id="UP000823749"/>
    </source>
</evidence>
<protein>
    <submittedName>
        <fullName evidence="2">Uncharacterized protein</fullName>
    </submittedName>
</protein>
<dbReference type="Proteomes" id="UP000823749">
    <property type="component" value="Chromosome 4"/>
</dbReference>
<comment type="caution">
    <text evidence="2">The sequence shown here is derived from an EMBL/GenBank/DDBJ whole genome shotgun (WGS) entry which is preliminary data.</text>
</comment>
<sequence>MGGRQAVVTKSVLSNEEEAPVSAIPSVSDRALESEGEGTEYVNVGLVSLPAAASKDKPVVELSRSKSNASKGKKKRKEFLQKVDALGTTSDLYMAYKGLEEKNETVASLESTTSASSVASKQEFVDTTKDDVKETGAQNLGGRYGKRKRAAKATLGLEINPVDTNVALQLEINPMAPNVALHKFLNLPGVRHSEIK</sequence>
<evidence type="ECO:0000313" key="2">
    <source>
        <dbReference type="EMBL" id="KAG5553302.1"/>
    </source>
</evidence>
<name>A0AAV6KM92_9ERIC</name>
<reference evidence="2" key="1">
    <citation type="submission" date="2020-08" db="EMBL/GenBank/DDBJ databases">
        <title>Plant Genome Project.</title>
        <authorList>
            <person name="Zhang R.-G."/>
        </authorList>
    </citation>
    <scope>NUCLEOTIDE SEQUENCE</scope>
    <source>
        <strain evidence="2">WSP0</strain>
        <tissue evidence="2">Leaf</tissue>
    </source>
</reference>
<accession>A0AAV6KM92</accession>
<proteinExistence type="predicted"/>